<feature type="transmembrane region" description="Helical" evidence="1">
    <location>
        <begin position="80"/>
        <end position="105"/>
    </location>
</feature>
<name>A0ABQ2TFH3_STRBA</name>
<evidence type="ECO:0000256" key="1">
    <source>
        <dbReference type="SAM" id="Phobius"/>
    </source>
</evidence>
<evidence type="ECO:0000313" key="2">
    <source>
        <dbReference type="EMBL" id="GGS67790.1"/>
    </source>
</evidence>
<reference evidence="3" key="1">
    <citation type="journal article" date="2019" name="Int. J. Syst. Evol. Microbiol.">
        <title>The Global Catalogue of Microorganisms (GCM) 10K type strain sequencing project: providing services to taxonomists for standard genome sequencing and annotation.</title>
        <authorList>
            <consortium name="The Broad Institute Genomics Platform"/>
            <consortium name="The Broad Institute Genome Sequencing Center for Infectious Disease"/>
            <person name="Wu L."/>
            <person name="Ma J."/>
        </authorList>
    </citation>
    <scope>NUCLEOTIDE SEQUENCE [LARGE SCALE GENOMIC DNA]</scope>
    <source>
        <strain evidence="3">JCM 4350</strain>
    </source>
</reference>
<sequence length="138" mass="15490">MRPGARRVREKLTRQVRPGADRERGIVERKRLWKSCVPVAANLLLGVPAIVPAFLVWYVLSNGPLAELGWTDREPTENDGMWLWLVIVVPVVACFGGLWTLLNLWMRRRLMAAAPPGPYWSLALTLTLSPYLLGVAFG</sequence>
<dbReference type="Proteomes" id="UP000659767">
    <property type="component" value="Unassembled WGS sequence"/>
</dbReference>
<evidence type="ECO:0008006" key="4">
    <source>
        <dbReference type="Google" id="ProtNLM"/>
    </source>
</evidence>
<evidence type="ECO:0000313" key="3">
    <source>
        <dbReference type="Proteomes" id="UP000659767"/>
    </source>
</evidence>
<accession>A0ABQ2TFH3</accession>
<gene>
    <name evidence="2" type="ORF">GCM10010253_48420</name>
</gene>
<keyword evidence="3" id="KW-1185">Reference proteome</keyword>
<keyword evidence="1" id="KW-1133">Transmembrane helix</keyword>
<keyword evidence="1" id="KW-0472">Membrane</keyword>
<feature type="transmembrane region" description="Helical" evidence="1">
    <location>
        <begin position="39"/>
        <end position="60"/>
    </location>
</feature>
<keyword evidence="1" id="KW-0812">Transmembrane</keyword>
<comment type="caution">
    <text evidence="2">The sequence shown here is derived from an EMBL/GenBank/DDBJ whole genome shotgun (WGS) entry which is preliminary data.</text>
</comment>
<dbReference type="EMBL" id="BMSZ01000014">
    <property type="protein sequence ID" value="GGS67790.1"/>
    <property type="molecule type" value="Genomic_DNA"/>
</dbReference>
<protein>
    <recommendedName>
        <fullName evidence="4">Integral membrane protein</fullName>
    </recommendedName>
</protein>
<organism evidence="2 3">
    <name type="scientific">Streptomyces badius</name>
    <dbReference type="NCBI Taxonomy" id="1941"/>
    <lineage>
        <taxon>Bacteria</taxon>
        <taxon>Bacillati</taxon>
        <taxon>Actinomycetota</taxon>
        <taxon>Actinomycetes</taxon>
        <taxon>Kitasatosporales</taxon>
        <taxon>Streptomycetaceae</taxon>
        <taxon>Streptomyces</taxon>
    </lineage>
</organism>
<proteinExistence type="predicted"/>